<dbReference type="InterPro" id="IPR012767">
    <property type="entry name" value="Trehalose_TreY"/>
</dbReference>
<evidence type="ECO:0000259" key="11">
    <source>
        <dbReference type="SMART" id="SM00642"/>
    </source>
</evidence>
<evidence type="ECO:0000256" key="3">
    <source>
        <dbReference type="ARBA" id="ARBA00012560"/>
    </source>
</evidence>
<comment type="caution">
    <text evidence="12">The sequence shown here is derived from an EMBL/GenBank/DDBJ whole genome shotgun (WGS) entry which is preliminary data.</text>
</comment>
<feature type="domain" description="Glycosyl hydrolase family 13 catalytic" evidence="11">
    <location>
        <begin position="6"/>
        <end position="393"/>
    </location>
</feature>
<dbReference type="Pfam" id="PF02446">
    <property type="entry name" value="Glyco_hydro_77"/>
    <property type="match status" value="1"/>
</dbReference>
<dbReference type="Gene3D" id="1.10.150.200">
    <property type="entry name" value="Maltooligosyl trehalose synthase, domain 3"/>
    <property type="match status" value="1"/>
</dbReference>
<evidence type="ECO:0000313" key="12">
    <source>
        <dbReference type="EMBL" id="PWK72955.1"/>
    </source>
</evidence>
<dbReference type="InterPro" id="IPR006047">
    <property type="entry name" value="GH13_cat_dom"/>
</dbReference>
<dbReference type="NCBIfam" id="TIGR00217">
    <property type="entry name" value="malQ"/>
    <property type="match status" value="1"/>
</dbReference>
<dbReference type="Proteomes" id="UP000245678">
    <property type="component" value="Unassembled WGS sequence"/>
</dbReference>
<reference evidence="12 13" key="1">
    <citation type="submission" date="2018-05" db="EMBL/GenBank/DDBJ databases">
        <title>Genomic Encyclopedia of Archaeal and Bacterial Type Strains, Phase II (KMG-II): from individual species to whole genera.</title>
        <authorList>
            <person name="Goeker M."/>
        </authorList>
    </citation>
    <scope>NUCLEOTIDE SEQUENCE [LARGE SCALE GENOMIC DNA]</scope>
    <source>
        <strain evidence="12 13">DSM 19975</strain>
    </source>
</reference>
<dbReference type="Gene3D" id="3.30.1590.10">
    <property type="entry name" value="Maltooligosyl trehalose synthase, domain 2"/>
    <property type="match status" value="1"/>
</dbReference>
<comment type="catalytic activity">
    <reaction evidence="1 10">
        <text>Transfers a segment of a (1-&gt;4)-alpha-D-glucan to a new position in an acceptor, which may be glucose or a (1-&gt;4)-alpha-D-glucan.</text>
        <dbReference type="EC" id="2.4.1.25"/>
    </reaction>
</comment>
<keyword evidence="6 10" id="KW-0808">Transferase</keyword>
<keyword evidence="5 10" id="KW-0328">Glycosyltransferase</keyword>
<dbReference type="Pfam" id="PF00128">
    <property type="entry name" value="Alpha-amylase"/>
    <property type="match status" value="1"/>
</dbReference>
<gene>
    <name evidence="12" type="ORF">LX99_04286</name>
</gene>
<evidence type="ECO:0000256" key="8">
    <source>
        <dbReference type="ARBA" id="ARBA00031423"/>
    </source>
</evidence>
<evidence type="ECO:0000256" key="9">
    <source>
        <dbReference type="ARBA" id="ARBA00031501"/>
    </source>
</evidence>
<evidence type="ECO:0000256" key="10">
    <source>
        <dbReference type="RuleBase" id="RU361207"/>
    </source>
</evidence>
<dbReference type="GO" id="GO:0004134">
    <property type="term" value="F:4-alpha-glucanotransferase activity"/>
    <property type="evidence" value="ECO:0007669"/>
    <property type="project" value="UniProtKB-EC"/>
</dbReference>
<evidence type="ECO:0000256" key="1">
    <source>
        <dbReference type="ARBA" id="ARBA00000439"/>
    </source>
</evidence>
<accession>A0A316HIB1</accession>
<dbReference type="SMART" id="SM00642">
    <property type="entry name" value="Aamy"/>
    <property type="match status" value="1"/>
</dbReference>
<evidence type="ECO:0000256" key="6">
    <source>
        <dbReference type="ARBA" id="ARBA00022679"/>
    </source>
</evidence>
<dbReference type="NCBIfam" id="NF011080">
    <property type="entry name" value="PRK14508.1-3"/>
    <property type="match status" value="1"/>
</dbReference>
<evidence type="ECO:0000256" key="2">
    <source>
        <dbReference type="ARBA" id="ARBA00005684"/>
    </source>
</evidence>
<dbReference type="EC" id="2.4.1.25" evidence="3 10"/>
<dbReference type="CDD" id="cd11336">
    <property type="entry name" value="AmyAc_MTSase"/>
    <property type="match status" value="1"/>
</dbReference>
<dbReference type="GO" id="GO:0005975">
    <property type="term" value="P:carbohydrate metabolic process"/>
    <property type="evidence" value="ECO:0007669"/>
    <property type="project" value="InterPro"/>
</dbReference>
<comment type="similarity">
    <text evidence="2 10">Belongs to the disproportionating enzyme family.</text>
</comment>
<organism evidence="12 13">
    <name type="scientific">Mucilaginibacter oryzae</name>
    <dbReference type="NCBI Taxonomy" id="468058"/>
    <lineage>
        <taxon>Bacteria</taxon>
        <taxon>Pseudomonadati</taxon>
        <taxon>Bacteroidota</taxon>
        <taxon>Sphingobacteriia</taxon>
        <taxon>Sphingobacteriales</taxon>
        <taxon>Sphingobacteriaceae</taxon>
        <taxon>Mucilaginibacter</taxon>
    </lineage>
</organism>
<evidence type="ECO:0000256" key="4">
    <source>
        <dbReference type="ARBA" id="ARBA00020295"/>
    </source>
</evidence>
<keyword evidence="13" id="KW-1185">Reference proteome</keyword>
<sequence length="1322" mass="151115">MFNPVSTYRIQFHKGFTFRHFEKIIPYLVKLGINTIYASPVFKAVPGSNHGYDGTDPLQINPEIGTLEQLKKITAKLKAKGISWIQDIVPNHLAYHPDNAWLMDLLENGPQSAYKHYFEQSIDDPQLFEGPIMVPFLGDDADAVIDNGELNIVRQKGRLFFNYAGSYWPLQPASYPPKNKPLSVVNQDKALLKQIAGQQHYRLCSWKETDRQINFRRFFTVNGLICINIQHNEVFNHFHQLIHSLLQEDVIQGLRIDHVDGLYDPEKYLQQLRGLAGPDAYIIVEKILEHGEEMPAWPVEGNTGYDFLAVVNNLLTNRKSEPVFTAFYQKLSQITTPVQEQIRRKKAYILHHQMAGELENLSRLFKTLGFAKKTDISQDELKKAIAQLLVYCPVYRYYEDHPPIKTIFKEIISNHPELKPAVTLLKKAWQKEANPDATRFFRRCMQFTGPLMAKGVEDTLMYTYNRFIAHNEVGDTPDTFGLSVKFFHKTMKKRLKDWPLSMNGTSTHDTKRGEDARARLNVITDIPDEWIVKVTEWRELNQHLKQNNVPDANDEYFIYETLLGTYPMPGQDEDNYPERIQQYLEKTLREAKLHSGWAEPNEEYETGTMQFVKELLKKRGDFWQSFKAFHQKVAGFGVVNSLAQLLLKLTTPGIPDIYQGCELWDLSMVDPDNRRPVDYELRSGWLAEAADLTELWENKFTGQIKQRLLQQVLQQRKTAPLLFAEGDYIPLQTTGKFKTNVLAFARKYKGTCYVVAVPLGMAAISDDLSAVEWEDTAIILPDGLPAGYENVLLKAKDNATGQILISSIFKKLPVALLKFENAPNARGSGVLAHITSLPSAFGAGDLGPNAKAFADLLHRSAQKYWQILPLSPVNDKAQFSPYSSWSAMGGNISLISPELLVADGLLNQSDLDPYTEDGSDRASLATTARVKQLLLDKAWKNYVAGNAVWLTDLFAVFCKNEDYWLNDFALYPVLKSAHKGLPWHQWPAKYKTRNTRALHNFGLKNSLKIEQVKWQQFIFARQWKKLKQYCNEFEISIIGDLPFYVAYDSVDVWANPEIFELDKSGEMQYVAGVPPDYFNADGQLWGMPVFNWEKLKQQGYDWWVKRIRKNIQLFDIVRLDHFRAFSSYWSVPATESTAVNGQWKTGPGDDLFKALKKQLGHLPFIAEDLGDIDGAVYALRDKWQLPGMKVLQFAFGETARSTHTPHNYTPNHVVYTGTHDNNTTRGWFEDETDQKVRDQLERYADVKVKAKNVNELLIKAAFASVANIAIVPIQDLLGLGGNARMNLPATTDGNWAWRLTSADLENLPVKKLKKWTILYNRS</sequence>
<dbReference type="PANTHER" id="PTHR32438:SF5">
    <property type="entry name" value="4-ALPHA-GLUCANOTRANSFERASE DPE1, CHLOROPLASTIC_AMYLOPLASTIC"/>
    <property type="match status" value="1"/>
</dbReference>
<dbReference type="EMBL" id="QGHA01000011">
    <property type="protein sequence ID" value="PWK72955.1"/>
    <property type="molecule type" value="Genomic_DNA"/>
</dbReference>
<dbReference type="Gene3D" id="1.10.10.470">
    <property type="entry name" value="Maltooligosyl trehalose synthase, domain 4"/>
    <property type="match status" value="1"/>
</dbReference>
<proteinExistence type="inferred from homology"/>
<dbReference type="InterPro" id="IPR017853">
    <property type="entry name" value="GH"/>
</dbReference>
<evidence type="ECO:0000256" key="5">
    <source>
        <dbReference type="ARBA" id="ARBA00022676"/>
    </source>
</evidence>
<dbReference type="SUPFAM" id="SSF51445">
    <property type="entry name" value="(Trans)glycosidases"/>
    <property type="match status" value="2"/>
</dbReference>
<dbReference type="PANTHER" id="PTHR32438">
    <property type="entry name" value="4-ALPHA-GLUCANOTRANSFERASE DPE1, CHLOROPLASTIC/AMYLOPLASTIC"/>
    <property type="match status" value="1"/>
</dbReference>
<dbReference type="Gene3D" id="3.20.20.80">
    <property type="entry name" value="Glycosidases"/>
    <property type="match status" value="2"/>
</dbReference>
<protein>
    <recommendedName>
        <fullName evidence="4 10">4-alpha-glucanotransferase</fullName>
        <ecNumber evidence="3 10">2.4.1.25</ecNumber>
    </recommendedName>
    <alternativeName>
        <fullName evidence="8 10">Amylomaltase</fullName>
    </alternativeName>
    <alternativeName>
        <fullName evidence="9 10">Disproportionating enzyme</fullName>
    </alternativeName>
</protein>
<dbReference type="InterPro" id="IPR013797">
    <property type="entry name" value="Maltooligo_trehalose_synth_4"/>
</dbReference>
<name>A0A316HIB1_9SPHI</name>
<evidence type="ECO:0000313" key="13">
    <source>
        <dbReference type="Proteomes" id="UP000245678"/>
    </source>
</evidence>
<keyword evidence="7 10" id="KW-0119">Carbohydrate metabolism</keyword>
<evidence type="ECO:0000256" key="7">
    <source>
        <dbReference type="ARBA" id="ARBA00023277"/>
    </source>
</evidence>
<dbReference type="NCBIfam" id="TIGR02401">
    <property type="entry name" value="trehalose_TreY"/>
    <property type="match status" value="1"/>
</dbReference>
<dbReference type="InterPro" id="IPR003385">
    <property type="entry name" value="Glyco_hydro_77"/>
</dbReference>